<gene>
    <name evidence="1" type="ORF">UU14_C0007G0029</name>
</gene>
<evidence type="ECO:0000313" key="1">
    <source>
        <dbReference type="EMBL" id="KKR72348.1"/>
    </source>
</evidence>
<accession>A0A0G0T5Q2</accession>
<comment type="caution">
    <text evidence="1">The sequence shown here is derived from an EMBL/GenBank/DDBJ whole genome shotgun (WGS) entry which is preliminary data.</text>
</comment>
<proteinExistence type="predicted"/>
<evidence type="ECO:0000313" key="2">
    <source>
        <dbReference type="Proteomes" id="UP000034664"/>
    </source>
</evidence>
<name>A0A0G0T5Q2_9BACT</name>
<sequence>MSVPIRASTQQFLEIEDIIDDLAIMVDGSCALIMETGAVNFGLLSKDEQEAIIYSFAAFLNSLSFPVQICILSKRMDISDYLTYIAQSQVTQKSEKLKEKLASYHQFILSLVKDNQVLEKRFFIVIPFSTLELGIKSSGRSLVSKPKKLPYKKDYILERAKAALYPKRDHVIRQLSRLGLKAIQLNSQALVSFFYDIYNPESSEGERVPIDV</sequence>
<feature type="non-terminal residue" evidence="1">
    <location>
        <position position="212"/>
    </location>
</feature>
<protein>
    <submittedName>
        <fullName evidence="1">Uncharacterized protein</fullName>
    </submittedName>
</protein>
<dbReference type="AlphaFoldDB" id="A0A0G0T5Q2"/>
<dbReference type="Proteomes" id="UP000034664">
    <property type="component" value="Unassembled WGS sequence"/>
</dbReference>
<reference evidence="1 2" key="1">
    <citation type="journal article" date="2015" name="Nature">
        <title>rRNA introns, odd ribosomes, and small enigmatic genomes across a large radiation of phyla.</title>
        <authorList>
            <person name="Brown C.T."/>
            <person name="Hug L.A."/>
            <person name="Thomas B.C."/>
            <person name="Sharon I."/>
            <person name="Castelle C.J."/>
            <person name="Singh A."/>
            <person name="Wilkins M.J."/>
            <person name="Williams K.H."/>
            <person name="Banfield J.F."/>
        </authorList>
    </citation>
    <scope>NUCLEOTIDE SEQUENCE [LARGE SCALE GENOMIC DNA]</scope>
</reference>
<organism evidence="1 2">
    <name type="scientific">Candidatus Roizmanbacteria bacterium GW2011_GWB1_40_7</name>
    <dbReference type="NCBI Taxonomy" id="1618482"/>
    <lineage>
        <taxon>Bacteria</taxon>
        <taxon>Candidatus Roizmaniibacteriota</taxon>
    </lineage>
</organism>
<dbReference type="EMBL" id="LBZM01000007">
    <property type="protein sequence ID" value="KKR72348.1"/>
    <property type="molecule type" value="Genomic_DNA"/>
</dbReference>